<proteinExistence type="predicted"/>
<reference evidence="1" key="2">
    <citation type="submission" date="2023-01" db="EMBL/GenBank/DDBJ databases">
        <title>Gilvimarinus xylanilyticus HB14 isolated from Caulerpa lentillifera aquaculture base in Hainan, China.</title>
        <authorList>
            <person name="Zhang Y.-J."/>
        </authorList>
    </citation>
    <scope>NUCLEOTIDE SEQUENCE</scope>
    <source>
        <strain evidence="1">HB14</strain>
    </source>
</reference>
<name>A0A9X2HWL5_9GAMM</name>
<reference evidence="1" key="1">
    <citation type="submission" date="2022-05" db="EMBL/GenBank/DDBJ databases">
        <authorList>
            <person name="Sun H.-N."/>
        </authorList>
    </citation>
    <scope>NUCLEOTIDE SEQUENCE</scope>
    <source>
        <strain evidence="1">HB14</strain>
    </source>
</reference>
<dbReference type="EMBL" id="JAMFTH010000001">
    <property type="protein sequence ID" value="MCP8897931.1"/>
    <property type="molecule type" value="Genomic_DNA"/>
</dbReference>
<protein>
    <submittedName>
        <fullName evidence="1">Uncharacterized protein</fullName>
    </submittedName>
</protein>
<dbReference type="AlphaFoldDB" id="A0A9X2HWL5"/>
<dbReference type="Proteomes" id="UP001139319">
    <property type="component" value="Unassembled WGS sequence"/>
</dbReference>
<sequence length="78" mass="8828">MSENANQQPGLQQRLQDYVFSRLGSQAVARRAAAETVQRMSHCDVVKSVGSPEIYMQGFALSVALRMREYHQEEGTPW</sequence>
<keyword evidence="2" id="KW-1185">Reference proteome</keyword>
<dbReference type="RefSeq" id="WP_253966228.1">
    <property type="nucleotide sequence ID" value="NZ_JAMFTH010000001.1"/>
</dbReference>
<gene>
    <name evidence="1" type="ORF">M6D89_01310</name>
</gene>
<organism evidence="1 2">
    <name type="scientific">Gilvimarinus xylanilyticus</name>
    <dbReference type="NCBI Taxonomy" id="2944139"/>
    <lineage>
        <taxon>Bacteria</taxon>
        <taxon>Pseudomonadati</taxon>
        <taxon>Pseudomonadota</taxon>
        <taxon>Gammaproteobacteria</taxon>
        <taxon>Cellvibrionales</taxon>
        <taxon>Cellvibrionaceae</taxon>
        <taxon>Gilvimarinus</taxon>
    </lineage>
</organism>
<accession>A0A9X2HWL5</accession>
<evidence type="ECO:0000313" key="1">
    <source>
        <dbReference type="EMBL" id="MCP8897931.1"/>
    </source>
</evidence>
<comment type="caution">
    <text evidence="1">The sequence shown here is derived from an EMBL/GenBank/DDBJ whole genome shotgun (WGS) entry which is preliminary data.</text>
</comment>
<evidence type="ECO:0000313" key="2">
    <source>
        <dbReference type="Proteomes" id="UP001139319"/>
    </source>
</evidence>